<dbReference type="Proteomes" id="UP000886611">
    <property type="component" value="Unassembled WGS sequence"/>
</dbReference>
<feature type="domain" description="Sushi" evidence="7">
    <location>
        <begin position="401"/>
        <end position="459"/>
    </location>
</feature>
<comment type="subcellular location">
    <subcellularLocation>
        <location evidence="1">Virion</location>
    </subcellularLocation>
</comment>
<keyword evidence="3 6" id="KW-0732">Signal</keyword>
<dbReference type="SMART" id="SM00032">
    <property type="entry name" value="CCP"/>
    <property type="match status" value="7"/>
</dbReference>
<sequence>MRNVFTALLILLVHTGHCTLVSSPVTVKPNVCTLPEIVHGYIFNTKNEYFPEEILYFACKTGYKSDTRSWWGGTHCKFGEWQPTPKCIDERTNCPDPPRVENAIITQLPKLFVNQDTVEYVCIHTNERHNITCINRTWTRAPSCPITCSTLIQDKTIRFTPERRQIRKLWNKSYSYSFPHENVIQYSCIEGYKPDTRTKITCGVKGWEPSPKCSEIICDKPDIPAGYVQSGKAHYKYKERLLYTCQKNFKSTGVSSTCTEQGWSPLPVCEPFTCERPNTEYVGSPDKSKYIIDETIDLECPKGYKTPTNEQRETLTCTDSGWQPAALCEPIMCSTIEQDKRIVFTPSRRPVRQGWSFSHLYSFPYEEVIQYSCTDGFKPETKTQITCRLKGWDPSPKCSDGRCFLPPKIDNGDIQDDIKSWYKDGAEVPYQCKVNYVMEGDSVVRCSMGVWSKAPQCMKPCYLIIQEKQIILKHGNELKLLCPSGNPTTIRCENGQILNTCT</sequence>
<protein>
    <submittedName>
        <fullName evidence="8">FHR4 protein</fullName>
    </submittedName>
</protein>
<keyword evidence="4 5" id="KW-1015">Disulfide bond</keyword>
<accession>A0A8X8BL19</accession>
<dbReference type="InterPro" id="IPR035976">
    <property type="entry name" value="Sushi/SCR/CCP_sf"/>
</dbReference>
<evidence type="ECO:0000256" key="6">
    <source>
        <dbReference type="SAM" id="SignalP"/>
    </source>
</evidence>
<dbReference type="PANTHER" id="PTHR45785:SF2">
    <property type="entry name" value="COMPLEMENT FACTOR H-RELATED"/>
    <property type="match status" value="1"/>
</dbReference>
<evidence type="ECO:0000256" key="1">
    <source>
        <dbReference type="ARBA" id="ARBA00004328"/>
    </source>
</evidence>
<evidence type="ECO:0000256" key="3">
    <source>
        <dbReference type="ARBA" id="ARBA00022729"/>
    </source>
</evidence>
<feature type="domain" description="Sushi" evidence="7">
    <location>
        <begin position="92"/>
        <end position="146"/>
    </location>
</feature>
<comment type="caution">
    <text evidence="5">Lacks conserved residue(s) required for the propagation of feature annotation.</text>
</comment>
<comment type="caution">
    <text evidence="8">The sequence shown here is derived from an EMBL/GenBank/DDBJ whole genome shotgun (WGS) entry which is preliminary data.</text>
</comment>
<proteinExistence type="predicted"/>
<evidence type="ECO:0000256" key="4">
    <source>
        <dbReference type="ARBA" id="ARBA00023157"/>
    </source>
</evidence>
<feature type="chain" id="PRO_5036484335" evidence="6">
    <location>
        <begin position="19"/>
        <end position="502"/>
    </location>
</feature>
<evidence type="ECO:0000256" key="5">
    <source>
        <dbReference type="PROSITE-ProRule" id="PRU00302"/>
    </source>
</evidence>
<feature type="signal peptide" evidence="6">
    <location>
        <begin position="1"/>
        <end position="18"/>
    </location>
</feature>
<dbReference type="Gene3D" id="2.10.70.10">
    <property type="entry name" value="Complement Module, domain 1"/>
    <property type="match status" value="7"/>
</dbReference>
<keyword evidence="9" id="KW-1185">Reference proteome</keyword>
<dbReference type="AlphaFoldDB" id="A0A8X8BL19"/>
<evidence type="ECO:0000313" key="8">
    <source>
        <dbReference type="EMBL" id="KAG2461743.1"/>
    </source>
</evidence>
<dbReference type="Pfam" id="PF00084">
    <property type="entry name" value="Sushi"/>
    <property type="match status" value="6"/>
</dbReference>
<evidence type="ECO:0000313" key="9">
    <source>
        <dbReference type="Proteomes" id="UP000886611"/>
    </source>
</evidence>
<gene>
    <name evidence="8" type="primary">Cfhr4</name>
    <name evidence="8" type="ORF">GTO96_0008743</name>
</gene>
<feature type="domain" description="Sushi" evidence="7">
    <location>
        <begin position="272"/>
        <end position="330"/>
    </location>
</feature>
<dbReference type="PANTHER" id="PTHR45785">
    <property type="entry name" value="COMPLEMENT FACTOR H-RELATED"/>
    <property type="match status" value="1"/>
</dbReference>
<dbReference type="PROSITE" id="PS50923">
    <property type="entry name" value="SUSHI"/>
    <property type="match status" value="4"/>
</dbReference>
<feature type="domain" description="Sushi" evidence="7">
    <location>
        <begin position="216"/>
        <end position="271"/>
    </location>
</feature>
<keyword evidence="2 5" id="KW-0768">Sushi</keyword>
<name>A0A8X8BL19_POLSE</name>
<dbReference type="EMBL" id="JAATIS010004524">
    <property type="protein sequence ID" value="KAG2461743.1"/>
    <property type="molecule type" value="Genomic_DNA"/>
</dbReference>
<dbReference type="OrthoDB" id="10051774at2759"/>
<dbReference type="SUPFAM" id="SSF57535">
    <property type="entry name" value="Complement control module/SCR domain"/>
    <property type="match status" value="7"/>
</dbReference>
<dbReference type="InterPro" id="IPR051503">
    <property type="entry name" value="ComplSys_Reg/VirEntry_Med"/>
</dbReference>
<feature type="non-terminal residue" evidence="8">
    <location>
        <position position="1"/>
    </location>
</feature>
<feature type="disulfide bond" evidence="5">
    <location>
        <begin position="403"/>
        <end position="446"/>
    </location>
</feature>
<organism evidence="8 9">
    <name type="scientific">Polypterus senegalus</name>
    <name type="common">Senegal bichir</name>
    <dbReference type="NCBI Taxonomy" id="55291"/>
    <lineage>
        <taxon>Eukaryota</taxon>
        <taxon>Metazoa</taxon>
        <taxon>Chordata</taxon>
        <taxon>Craniata</taxon>
        <taxon>Vertebrata</taxon>
        <taxon>Euteleostomi</taxon>
        <taxon>Actinopterygii</taxon>
        <taxon>Polypteriformes</taxon>
        <taxon>Polypteridae</taxon>
        <taxon>Polypterus</taxon>
    </lineage>
</organism>
<dbReference type="InterPro" id="IPR000436">
    <property type="entry name" value="Sushi_SCR_CCP_dom"/>
</dbReference>
<feature type="disulfide bond" evidence="5">
    <location>
        <begin position="274"/>
        <end position="317"/>
    </location>
</feature>
<reference evidence="8 9" key="1">
    <citation type="journal article" date="2021" name="Cell">
        <title>Tracing the genetic footprints of vertebrate landing in non-teleost ray-finned fishes.</title>
        <authorList>
            <person name="Bi X."/>
            <person name="Wang K."/>
            <person name="Yang L."/>
            <person name="Pan H."/>
            <person name="Jiang H."/>
            <person name="Wei Q."/>
            <person name="Fang M."/>
            <person name="Yu H."/>
            <person name="Zhu C."/>
            <person name="Cai Y."/>
            <person name="He Y."/>
            <person name="Gan X."/>
            <person name="Zeng H."/>
            <person name="Yu D."/>
            <person name="Zhu Y."/>
            <person name="Jiang H."/>
            <person name="Qiu Q."/>
            <person name="Yang H."/>
            <person name="Zhang Y.E."/>
            <person name="Wang W."/>
            <person name="Zhu M."/>
            <person name="He S."/>
            <person name="Zhang G."/>
        </authorList>
    </citation>
    <scope>NUCLEOTIDE SEQUENCE [LARGE SCALE GENOMIC DNA]</scope>
    <source>
        <strain evidence="8">Bchr_013</strain>
    </source>
</reference>
<feature type="non-terminal residue" evidence="8">
    <location>
        <position position="502"/>
    </location>
</feature>
<evidence type="ECO:0000259" key="7">
    <source>
        <dbReference type="PROSITE" id="PS50923"/>
    </source>
</evidence>
<dbReference type="CDD" id="cd00033">
    <property type="entry name" value="CCP"/>
    <property type="match status" value="3"/>
</dbReference>
<evidence type="ECO:0000256" key="2">
    <source>
        <dbReference type="ARBA" id="ARBA00022659"/>
    </source>
</evidence>